<dbReference type="Proteomes" id="UP000192936">
    <property type="component" value="Unassembled WGS sequence"/>
</dbReference>
<accession>A0A1X7E8R1</accession>
<dbReference type="Pfam" id="PF13672">
    <property type="entry name" value="PP2C_2"/>
    <property type="match status" value="1"/>
</dbReference>
<evidence type="ECO:0000259" key="1">
    <source>
        <dbReference type="PROSITE" id="PS51746"/>
    </source>
</evidence>
<dbReference type="SMART" id="SM00331">
    <property type="entry name" value="PP2C_SIG"/>
    <property type="match status" value="1"/>
</dbReference>
<dbReference type="Gene3D" id="3.60.40.10">
    <property type="entry name" value="PPM-type phosphatase domain"/>
    <property type="match status" value="1"/>
</dbReference>
<gene>
    <name evidence="2" type="ORF">SAMN02982917_1360</name>
</gene>
<dbReference type="PROSITE" id="PS51746">
    <property type="entry name" value="PPM_2"/>
    <property type="match status" value="1"/>
</dbReference>
<reference evidence="2 3" key="1">
    <citation type="submission" date="2017-04" db="EMBL/GenBank/DDBJ databases">
        <authorList>
            <person name="Afonso C.L."/>
            <person name="Miller P.J."/>
            <person name="Scott M.A."/>
            <person name="Spackman E."/>
            <person name="Goraichik I."/>
            <person name="Dimitrov K.M."/>
            <person name="Suarez D.L."/>
            <person name="Swayne D.E."/>
        </authorList>
    </citation>
    <scope>NUCLEOTIDE SEQUENCE [LARGE SCALE GENOMIC DNA]</scope>
    <source>
        <strain evidence="2 3">A2P</strain>
    </source>
</reference>
<organism evidence="2 3">
    <name type="scientific">Azospirillum oryzae</name>
    <dbReference type="NCBI Taxonomy" id="286727"/>
    <lineage>
        <taxon>Bacteria</taxon>
        <taxon>Pseudomonadati</taxon>
        <taxon>Pseudomonadota</taxon>
        <taxon>Alphaproteobacteria</taxon>
        <taxon>Rhodospirillales</taxon>
        <taxon>Azospirillaceae</taxon>
        <taxon>Azospirillum</taxon>
    </lineage>
</organism>
<dbReference type="InterPro" id="IPR015655">
    <property type="entry name" value="PP2C"/>
</dbReference>
<dbReference type="GO" id="GO:0004722">
    <property type="term" value="F:protein serine/threonine phosphatase activity"/>
    <property type="evidence" value="ECO:0007669"/>
    <property type="project" value="InterPro"/>
</dbReference>
<dbReference type="EMBL" id="FXAK01000002">
    <property type="protein sequence ID" value="SMF29449.1"/>
    <property type="molecule type" value="Genomic_DNA"/>
</dbReference>
<protein>
    <submittedName>
        <fullName evidence="2">Protein phosphatase</fullName>
    </submittedName>
</protein>
<dbReference type="AlphaFoldDB" id="A0A1X7E8R1"/>
<dbReference type="RefSeq" id="WP_085083573.1">
    <property type="nucleotide sequence ID" value="NZ_FXAK01000002.1"/>
</dbReference>
<dbReference type="CDD" id="cd00143">
    <property type="entry name" value="PP2Cc"/>
    <property type="match status" value="1"/>
</dbReference>
<proteinExistence type="predicted"/>
<dbReference type="PANTHER" id="PTHR47992">
    <property type="entry name" value="PROTEIN PHOSPHATASE"/>
    <property type="match status" value="1"/>
</dbReference>
<feature type="domain" description="PPM-type phosphatase" evidence="1">
    <location>
        <begin position="9"/>
        <end position="273"/>
    </location>
</feature>
<sequence length="277" mass="29117">MPNSPYVLTVAGLTDVGRTRSRNEDSFQASSDGEFAVVCDGMGGHAGGDIASGKAVEVICGLLRDHGDVEPITLVGGISAADRDDADRTLTDPAAGEPAVRRALSLARSAVQQANREIFDLNMSRGFAQGRGMGTTVAGVWRVPGTAQMVVFHAGDSRVYRLRDGELRTLTRDHSLYQIWLDNGGRGTAPQRNIIVRALGTAEDVEPEVGVHSLMPEDVVMLCSDGLNGMLPDGLIARILREEPDPARAAATLVEAANAAGGQDNVTVVVGRFAATA</sequence>
<evidence type="ECO:0000313" key="2">
    <source>
        <dbReference type="EMBL" id="SMF29449.1"/>
    </source>
</evidence>
<dbReference type="STRING" id="286727.SAMN02982917_1360"/>
<dbReference type="OrthoDB" id="9801841at2"/>
<dbReference type="InterPro" id="IPR036457">
    <property type="entry name" value="PPM-type-like_dom_sf"/>
</dbReference>
<evidence type="ECO:0000313" key="3">
    <source>
        <dbReference type="Proteomes" id="UP000192936"/>
    </source>
</evidence>
<name>A0A1X7E8R1_9PROT</name>
<dbReference type="SUPFAM" id="SSF81606">
    <property type="entry name" value="PP2C-like"/>
    <property type="match status" value="1"/>
</dbReference>
<dbReference type="SMART" id="SM00332">
    <property type="entry name" value="PP2Cc"/>
    <property type="match status" value="1"/>
</dbReference>
<dbReference type="InterPro" id="IPR001932">
    <property type="entry name" value="PPM-type_phosphatase-like_dom"/>
</dbReference>